<dbReference type="UniPathway" id="UPA00094"/>
<keyword evidence="5 7" id="KW-0443">Lipid metabolism</keyword>
<evidence type="ECO:0000256" key="4">
    <source>
        <dbReference type="ARBA" id="ARBA00022832"/>
    </source>
</evidence>
<dbReference type="Proteomes" id="UP000569018">
    <property type="component" value="Unassembled WGS sequence"/>
</dbReference>
<keyword evidence="6 7" id="KW-0275">Fatty acid biosynthesis</keyword>
<dbReference type="SUPFAM" id="SSF47336">
    <property type="entry name" value="ACP-like"/>
    <property type="match status" value="1"/>
</dbReference>
<feature type="domain" description="Carrier" evidence="10">
    <location>
        <begin position="5"/>
        <end position="80"/>
    </location>
</feature>
<evidence type="ECO:0000259" key="10">
    <source>
        <dbReference type="PROSITE" id="PS50075"/>
    </source>
</evidence>
<dbReference type="EMBL" id="BLRZ01000035">
    <property type="protein sequence ID" value="GFP29994.1"/>
    <property type="molecule type" value="Genomic_DNA"/>
</dbReference>
<evidence type="ECO:0000313" key="16">
    <source>
        <dbReference type="Proteomes" id="UP000574717"/>
    </source>
</evidence>
<dbReference type="PANTHER" id="PTHR20863">
    <property type="entry name" value="ACYL CARRIER PROTEIN"/>
    <property type="match status" value="1"/>
</dbReference>
<dbReference type="PROSITE" id="PS50075">
    <property type="entry name" value="CARRIER"/>
    <property type="match status" value="1"/>
</dbReference>
<keyword evidence="7" id="KW-0963">Cytoplasm</keyword>
<comment type="pathway">
    <text evidence="7 9">Lipid metabolism; fatty acid biosynthesis.</text>
</comment>
<evidence type="ECO:0000313" key="11">
    <source>
        <dbReference type="EMBL" id="GFP19244.1"/>
    </source>
</evidence>
<evidence type="ECO:0000256" key="8">
    <source>
        <dbReference type="NCBIfam" id="TIGR00517"/>
    </source>
</evidence>
<comment type="similarity">
    <text evidence="7">Belongs to the acyl carrier protein (ACP) family.</text>
</comment>
<dbReference type="GO" id="GO:0005829">
    <property type="term" value="C:cytosol"/>
    <property type="evidence" value="ECO:0007669"/>
    <property type="project" value="TreeGrafter"/>
</dbReference>
<name>A0A6V8NIN9_9ACTN</name>
<evidence type="ECO:0000313" key="15">
    <source>
        <dbReference type="Proteomes" id="UP000569018"/>
    </source>
</evidence>
<keyword evidence="18" id="KW-1185">Reference proteome</keyword>
<dbReference type="Proteomes" id="UP000585609">
    <property type="component" value="Unassembled WGS sequence"/>
</dbReference>
<dbReference type="InterPro" id="IPR036736">
    <property type="entry name" value="ACP-like_sf"/>
</dbReference>
<evidence type="ECO:0000313" key="17">
    <source>
        <dbReference type="Proteomes" id="UP000585609"/>
    </source>
</evidence>
<evidence type="ECO:0000256" key="2">
    <source>
        <dbReference type="ARBA" id="ARBA00022516"/>
    </source>
</evidence>
<protein>
    <recommendedName>
        <fullName evidence="7 8">Acyl carrier protein</fullName>
        <shortName evidence="7">ACP</shortName>
    </recommendedName>
</protein>
<dbReference type="GO" id="GO:0009245">
    <property type="term" value="P:lipid A biosynthetic process"/>
    <property type="evidence" value="ECO:0007669"/>
    <property type="project" value="TreeGrafter"/>
</dbReference>
<sequence>MGAEEEILSKVKRIVSETLGIDEGEIKPETTFVDGLGADSLDIVELIMNFEEEFGIEIPDQDAEGISAVGDVVKYLQAHLS</sequence>
<dbReference type="EMBL" id="BLRW01000076">
    <property type="protein sequence ID" value="GFP23261.1"/>
    <property type="molecule type" value="Genomic_DNA"/>
</dbReference>
<dbReference type="NCBIfam" id="NF002151">
    <property type="entry name" value="PRK00982.1-5"/>
    <property type="match status" value="1"/>
</dbReference>
<dbReference type="NCBIfam" id="NF002150">
    <property type="entry name" value="PRK00982.1-4"/>
    <property type="match status" value="1"/>
</dbReference>
<dbReference type="NCBIfam" id="NF002148">
    <property type="entry name" value="PRK00982.1-2"/>
    <property type="match status" value="1"/>
</dbReference>
<comment type="subcellular location">
    <subcellularLocation>
        <location evidence="7">Cytoplasm</location>
    </subcellularLocation>
</comment>
<comment type="PTM">
    <text evidence="7">4'-phosphopantetheine is transferred from CoA to a specific serine of apo-ACP by AcpS. This modification is essential for activity because fatty acids are bound in thioester linkage to the sulfhydryl of the prosthetic group.</text>
</comment>
<gene>
    <name evidence="7" type="primary">acpP</name>
    <name evidence="11" type="ORF">HKBW3S03_00749</name>
    <name evidence="12" type="ORF">HKBW3S09_00728</name>
    <name evidence="13" type="ORF">HKBW3S34_00914</name>
    <name evidence="14" type="ORF">HKBW3S47_01219</name>
</gene>
<dbReference type="HAMAP" id="MF_01217">
    <property type="entry name" value="Acyl_carrier"/>
    <property type="match status" value="1"/>
</dbReference>
<evidence type="ECO:0000256" key="3">
    <source>
        <dbReference type="ARBA" id="ARBA00022553"/>
    </source>
</evidence>
<keyword evidence="4 7" id="KW-0276">Fatty acid metabolism</keyword>
<evidence type="ECO:0000256" key="6">
    <source>
        <dbReference type="ARBA" id="ARBA00023160"/>
    </source>
</evidence>
<reference evidence="15 16" key="1">
    <citation type="journal article" date="2020" name="Front. Microbiol.">
        <title>Single-cell genomics of novel Actinobacteria with the Wood-Ljungdahl pathway discovered in a serpentinizing system.</title>
        <authorList>
            <person name="Merino N."/>
            <person name="Kawai M."/>
            <person name="Boyd E.S."/>
            <person name="Colman D.R."/>
            <person name="McGlynn S.E."/>
            <person name="Nealson K.H."/>
            <person name="Kurokawa K."/>
            <person name="Hongoh Y."/>
        </authorList>
    </citation>
    <scope>NUCLEOTIDE SEQUENCE [LARGE SCALE GENOMIC DNA]</scope>
    <source>
        <strain evidence="11 16">S03</strain>
        <strain evidence="12 17">S09_30</strain>
        <strain evidence="13 18">S34</strain>
        <strain evidence="14 15">S47</strain>
    </source>
</reference>
<dbReference type="EMBL" id="BLRU01000052">
    <property type="protein sequence ID" value="GFP19244.1"/>
    <property type="molecule type" value="Genomic_DNA"/>
</dbReference>
<dbReference type="Proteomes" id="UP000574717">
    <property type="component" value="Unassembled WGS sequence"/>
</dbReference>
<keyword evidence="3 7" id="KW-0597">Phosphoprotein</keyword>
<evidence type="ECO:0000313" key="12">
    <source>
        <dbReference type="EMBL" id="GFP23261.1"/>
    </source>
</evidence>
<dbReference type="GO" id="GO:0000036">
    <property type="term" value="F:acyl carrier activity"/>
    <property type="evidence" value="ECO:0007669"/>
    <property type="project" value="UniProtKB-UniRule"/>
</dbReference>
<dbReference type="InterPro" id="IPR006162">
    <property type="entry name" value="Ppantetheine_attach_site"/>
</dbReference>
<dbReference type="NCBIfam" id="TIGR00517">
    <property type="entry name" value="acyl_carrier"/>
    <property type="match status" value="1"/>
</dbReference>
<keyword evidence="2 7" id="KW-0444">Lipid biosynthesis</keyword>
<dbReference type="GO" id="GO:0016020">
    <property type="term" value="C:membrane"/>
    <property type="evidence" value="ECO:0007669"/>
    <property type="project" value="GOC"/>
</dbReference>
<dbReference type="GO" id="GO:0000035">
    <property type="term" value="F:acyl binding"/>
    <property type="evidence" value="ECO:0007669"/>
    <property type="project" value="TreeGrafter"/>
</dbReference>
<accession>A0A6V8NIN9</accession>
<comment type="caution">
    <text evidence="11">The sequence shown here is derived from an EMBL/GenBank/DDBJ whole genome shotgun (WGS) entry which is preliminary data.</text>
</comment>
<evidence type="ECO:0000256" key="1">
    <source>
        <dbReference type="ARBA" id="ARBA00022450"/>
    </source>
</evidence>
<evidence type="ECO:0000313" key="14">
    <source>
        <dbReference type="EMBL" id="GFP39521.1"/>
    </source>
</evidence>
<dbReference type="EMBL" id="BLSD01000060">
    <property type="protein sequence ID" value="GFP39521.1"/>
    <property type="molecule type" value="Genomic_DNA"/>
</dbReference>
<dbReference type="InterPro" id="IPR009081">
    <property type="entry name" value="PP-bd_ACP"/>
</dbReference>
<organism evidence="11 16">
    <name type="scientific">Candidatus Hakubella thermalkaliphila</name>
    <dbReference type="NCBI Taxonomy" id="2754717"/>
    <lineage>
        <taxon>Bacteria</taxon>
        <taxon>Bacillati</taxon>
        <taxon>Actinomycetota</taxon>
        <taxon>Actinomycetota incertae sedis</taxon>
        <taxon>Candidatus Hakubellales</taxon>
        <taxon>Candidatus Hakubellaceae</taxon>
        <taxon>Candidatus Hakubella</taxon>
    </lineage>
</organism>
<proteinExistence type="inferred from homology"/>
<evidence type="ECO:0000256" key="9">
    <source>
        <dbReference type="RuleBase" id="RU003545"/>
    </source>
</evidence>
<evidence type="ECO:0000256" key="5">
    <source>
        <dbReference type="ARBA" id="ARBA00023098"/>
    </source>
</evidence>
<dbReference type="Pfam" id="PF00550">
    <property type="entry name" value="PP-binding"/>
    <property type="match status" value="1"/>
</dbReference>
<keyword evidence="1 7" id="KW-0596">Phosphopantetheine</keyword>
<evidence type="ECO:0000256" key="7">
    <source>
        <dbReference type="HAMAP-Rule" id="MF_01217"/>
    </source>
</evidence>
<dbReference type="AlphaFoldDB" id="A0A6V8NIN9"/>
<dbReference type="Proteomes" id="UP000588083">
    <property type="component" value="Unassembled WGS sequence"/>
</dbReference>
<feature type="modified residue" description="O-(pantetheine 4'-phosphoryl)serine" evidence="7">
    <location>
        <position position="40"/>
    </location>
</feature>
<dbReference type="PANTHER" id="PTHR20863:SF76">
    <property type="entry name" value="CARRIER DOMAIN-CONTAINING PROTEIN"/>
    <property type="match status" value="1"/>
</dbReference>
<evidence type="ECO:0000313" key="18">
    <source>
        <dbReference type="Proteomes" id="UP000588083"/>
    </source>
</evidence>
<dbReference type="InterPro" id="IPR003231">
    <property type="entry name" value="ACP"/>
</dbReference>
<comment type="function">
    <text evidence="7 9">Carrier of the growing fatty acid chain in fatty acid biosynthesis.</text>
</comment>
<evidence type="ECO:0000313" key="13">
    <source>
        <dbReference type="EMBL" id="GFP29994.1"/>
    </source>
</evidence>
<comment type="PTM">
    <text evidence="9">4'-phosphopantetheine is transferred from CoA to a specific serine of apo-ACP by acpS.</text>
</comment>
<dbReference type="PROSITE" id="PS00012">
    <property type="entry name" value="PHOSPHOPANTETHEINE"/>
    <property type="match status" value="1"/>
</dbReference>
<dbReference type="Gene3D" id="1.10.1200.10">
    <property type="entry name" value="ACP-like"/>
    <property type="match status" value="1"/>
</dbReference>